<dbReference type="Gene3D" id="3.40.1410.10">
    <property type="entry name" value="Chorismate lyase-like"/>
    <property type="match status" value="1"/>
</dbReference>
<dbReference type="InterPro" id="IPR011663">
    <property type="entry name" value="UTRA"/>
</dbReference>
<evidence type="ECO:0000313" key="6">
    <source>
        <dbReference type="Proteomes" id="UP001180487"/>
    </source>
</evidence>
<evidence type="ECO:0000256" key="3">
    <source>
        <dbReference type="ARBA" id="ARBA00023163"/>
    </source>
</evidence>
<evidence type="ECO:0000256" key="1">
    <source>
        <dbReference type="ARBA" id="ARBA00023015"/>
    </source>
</evidence>
<dbReference type="Gene3D" id="1.10.10.10">
    <property type="entry name" value="Winged helix-like DNA-binding domain superfamily/Winged helix DNA-binding domain"/>
    <property type="match status" value="1"/>
</dbReference>
<dbReference type="RefSeq" id="WP_310373294.1">
    <property type="nucleotide sequence ID" value="NZ_JAVDXT010000002.1"/>
</dbReference>
<feature type="domain" description="HTH gntR-type" evidence="4">
    <location>
        <begin position="4"/>
        <end position="72"/>
    </location>
</feature>
<gene>
    <name evidence="5" type="ORF">J2X19_002375</name>
</gene>
<comment type="caution">
    <text evidence="5">The sequence shown here is derived from an EMBL/GenBank/DDBJ whole genome shotgun (WGS) entry which is preliminary data.</text>
</comment>
<dbReference type="PROSITE" id="PS50949">
    <property type="entry name" value="HTH_GNTR"/>
    <property type="match status" value="1"/>
</dbReference>
<dbReference type="Pfam" id="PF00392">
    <property type="entry name" value="GntR"/>
    <property type="match status" value="1"/>
</dbReference>
<dbReference type="EMBL" id="JAVDXT010000002">
    <property type="protein sequence ID" value="MDR7377696.1"/>
    <property type="molecule type" value="Genomic_DNA"/>
</dbReference>
<sequence>MSNKPHFTHIADHLKQGITSGHFSVGSLLPTELELRDHYQTSRHTVRMALLELQKLGLVSRRKNVGTRVESATPQVGFQQSLASVEDLVQFGATHSRVVREVEQVQAKDGLARLLGCAEGAPWLRISSLRMESAEADLPDLPIGWTDVYVDPAYTELAALVEESPEVLVSTLIEQHYGRRVAEIVQQVQAVEVPAAMAERLQIPPGAAALQIVRRYLDADGQAIEITVTTHPADRFSLTMRLQRADARPLA</sequence>
<dbReference type="SMART" id="SM00345">
    <property type="entry name" value="HTH_GNTR"/>
    <property type="match status" value="1"/>
</dbReference>
<dbReference type="GO" id="GO:0003677">
    <property type="term" value="F:DNA binding"/>
    <property type="evidence" value="ECO:0007669"/>
    <property type="project" value="UniProtKB-KW"/>
</dbReference>
<organism evidence="5 6">
    <name type="scientific">Rhodoferax ferrireducens</name>
    <dbReference type="NCBI Taxonomy" id="192843"/>
    <lineage>
        <taxon>Bacteria</taxon>
        <taxon>Pseudomonadati</taxon>
        <taxon>Pseudomonadota</taxon>
        <taxon>Betaproteobacteria</taxon>
        <taxon>Burkholderiales</taxon>
        <taxon>Comamonadaceae</taxon>
        <taxon>Rhodoferax</taxon>
    </lineage>
</organism>
<evidence type="ECO:0000259" key="4">
    <source>
        <dbReference type="PROSITE" id="PS50949"/>
    </source>
</evidence>
<accession>A0ABU2C8N5</accession>
<keyword evidence="3" id="KW-0804">Transcription</keyword>
<dbReference type="InterPro" id="IPR050679">
    <property type="entry name" value="Bact_HTH_transcr_reg"/>
</dbReference>
<reference evidence="5 6" key="1">
    <citation type="submission" date="2023-07" db="EMBL/GenBank/DDBJ databases">
        <title>Sorghum-associated microbial communities from plants grown in Nebraska, USA.</title>
        <authorList>
            <person name="Schachtman D."/>
        </authorList>
    </citation>
    <scope>NUCLEOTIDE SEQUENCE [LARGE SCALE GENOMIC DNA]</scope>
    <source>
        <strain evidence="5 6">BE313</strain>
    </source>
</reference>
<dbReference type="InterPro" id="IPR028978">
    <property type="entry name" value="Chorismate_lyase_/UTRA_dom_sf"/>
</dbReference>
<dbReference type="InterPro" id="IPR036388">
    <property type="entry name" value="WH-like_DNA-bd_sf"/>
</dbReference>
<dbReference type="SMART" id="SM00866">
    <property type="entry name" value="UTRA"/>
    <property type="match status" value="1"/>
</dbReference>
<keyword evidence="6" id="KW-1185">Reference proteome</keyword>
<proteinExistence type="predicted"/>
<keyword evidence="2 5" id="KW-0238">DNA-binding</keyword>
<keyword evidence="1" id="KW-0805">Transcription regulation</keyword>
<dbReference type="PRINTS" id="PR00035">
    <property type="entry name" value="HTHGNTR"/>
</dbReference>
<dbReference type="InterPro" id="IPR000524">
    <property type="entry name" value="Tscrpt_reg_HTH_GntR"/>
</dbReference>
<dbReference type="SUPFAM" id="SSF46785">
    <property type="entry name" value="Winged helix' DNA-binding domain"/>
    <property type="match status" value="1"/>
</dbReference>
<name>A0ABU2C8N5_9BURK</name>
<evidence type="ECO:0000256" key="2">
    <source>
        <dbReference type="ARBA" id="ARBA00023125"/>
    </source>
</evidence>
<evidence type="ECO:0000313" key="5">
    <source>
        <dbReference type="EMBL" id="MDR7377696.1"/>
    </source>
</evidence>
<dbReference type="SUPFAM" id="SSF64288">
    <property type="entry name" value="Chorismate lyase-like"/>
    <property type="match status" value="1"/>
</dbReference>
<dbReference type="Pfam" id="PF07702">
    <property type="entry name" value="UTRA"/>
    <property type="match status" value="1"/>
</dbReference>
<dbReference type="InterPro" id="IPR036390">
    <property type="entry name" value="WH_DNA-bd_sf"/>
</dbReference>
<protein>
    <submittedName>
        <fullName evidence="5">DNA-binding GntR family transcriptional regulator</fullName>
    </submittedName>
</protein>
<dbReference type="CDD" id="cd07377">
    <property type="entry name" value="WHTH_GntR"/>
    <property type="match status" value="1"/>
</dbReference>
<dbReference type="Proteomes" id="UP001180487">
    <property type="component" value="Unassembled WGS sequence"/>
</dbReference>
<dbReference type="PANTHER" id="PTHR44846:SF17">
    <property type="entry name" value="GNTR-FAMILY TRANSCRIPTIONAL REGULATOR"/>
    <property type="match status" value="1"/>
</dbReference>
<dbReference type="PANTHER" id="PTHR44846">
    <property type="entry name" value="MANNOSYL-D-GLYCERATE TRANSPORT/METABOLISM SYSTEM REPRESSOR MNGR-RELATED"/>
    <property type="match status" value="1"/>
</dbReference>